<organism evidence="3 4">
    <name type="scientific">Rhodoplanes roseus</name>
    <dbReference type="NCBI Taxonomy" id="29409"/>
    <lineage>
        <taxon>Bacteria</taxon>
        <taxon>Pseudomonadati</taxon>
        <taxon>Pseudomonadota</taxon>
        <taxon>Alphaproteobacteria</taxon>
        <taxon>Hyphomicrobiales</taxon>
        <taxon>Nitrobacteraceae</taxon>
        <taxon>Rhodoplanes</taxon>
    </lineage>
</organism>
<reference evidence="3 4" key="1">
    <citation type="submission" date="2017-07" db="EMBL/GenBank/DDBJ databases">
        <title>Draft Genome Sequences of Select Purple Nonsulfur Bacteria.</title>
        <authorList>
            <person name="Lasarre B."/>
            <person name="Mckinlay J.B."/>
        </authorList>
    </citation>
    <scope>NUCLEOTIDE SEQUENCE [LARGE SCALE GENOMIC DNA]</scope>
    <source>
        <strain evidence="3 4">DSM 5909</strain>
    </source>
</reference>
<comment type="caution">
    <text evidence="3">The sequence shown here is derived from an EMBL/GenBank/DDBJ whole genome shotgun (WGS) entry which is preliminary data.</text>
</comment>
<evidence type="ECO:0000313" key="4">
    <source>
        <dbReference type="Proteomes" id="UP000249130"/>
    </source>
</evidence>
<feature type="compositionally biased region" description="Pro residues" evidence="1">
    <location>
        <begin position="303"/>
        <end position="314"/>
    </location>
</feature>
<dbReference type="EMBL" id="NPEX01000074">
    <property type="protein sequence ID" value="RAI43723.1"/>
    <property type="molecule type" value="Genomic_DNA"/>
</dbReference>
<protein>
    <recommendedName>
        <fullName evidence="5">YARHG domain-containing protein</fullName>
    </recommendedName>
</protein>
<evidence type="ECO:0000256" key="1">
    <source>
        <dbReference type="SAM" id="MobiDB-lite"/>
    </source>
</evidence>
<evidence type="ECO:0000256" key="2">
    <source>
        <dbReference type="SAM" id="SignalP"/>
    </source>
</evidence>
<evidence type="ECO:0000313" key="3">
    <source>
        <dbReference type="EMBL" id="RAI43723.1"/>
    </source>
</evidence>
<feature type="signal peptide" evidence="2">
    <location>
        <begin position="1"/>
        <end position="31"/>
    </location>
</feature>
<dbReference type="AlphaFoldDB" id="A0A327L1K4"/>
<feature type="chain" id="PRO_5016255993" description="YARHG domain-containing protein" evidence="2">
    <location>
        <begin position="32"/>
        <end position="670"/>
    </location>
</feature>
<dbReference type="PROSITE" id="PS51257">
    <property type="entry name" value="PROKAR_LIPOPROTEIN"/>
    <property type="match status" value="1"/>
</dbReference>
<sequence length="670" mass="72611">MFPARHFAAAAAALSLIAGSFSGLGATPAQAAGACEDAADLAVLPSPVAPWKGAPLRVLVSAEKPIQGEVSLIGPDGKVAAKSRDRMGGPSYFWIAEVAQPAAGTWRVTLARDDAPADCATITREVAVKATQPSRPGAQAGTVWPVRASWTRANENLYSAWVEKLFDAPLDAPPPSWKALHDVLRDRSRNLLFNHLGLAEDQAGLFIKPDCADLPYFLRAYFAFKMGLPFGYAKCTRGGGGDAPRCPVWWNIQKEEPRAAPPPEEIVASADPAMPPPSPGLFGMLRQQQPPPPATPASVPGAKPAPKPWSPPPRPAGLVPGFGHYLKWSVGDGVHSGSGRTALADDNTDYYPVPLSQETLRPGTVYADPYGHLLVIAKRVPQTGDTAGVLLAVDAQPDGTVAIKRFWRGNFLFAQDPALGGPGFKRFRPVVAENGGMRRLTNREIARNPNYGDFSLDQSKLSVEAFYDRMEDVISPSQLDPMRAMKEVIQALDEQVRARITSVENGRKYQVTGKSADMPDGAAIFETTGAWEDFATPSRDLRLLIAIDVVRGFPDRVARRPERYAMPEGKSLADVKQELDTVLAAELSSRKFSYPRTDGSPWTLTVKDVVDRVKVLEMAYNVNDCVELRWGAPDGSPEAATCKGRASSSQRAKMADYRAWFAERRRPPRG</sequence>
<keyword evidence="2" id="KW-0732">Signal</keyword>
<feature type="region of interest" description="Disordered" evidence="1">
    <location>
        <begin position="257"/>
        <end position="314"/>
    </location>
</feature>
<accession>A0A327L1K4</accession>
<proteinExistence type="predicted"/>
<name>A0A327L1K4_9BRAD</name>
<dbReference type="RefSeq" id="WP_111419441.1">
    <property type="nucleotide sequence ID" value="NZ_NPEX01000074.1"/>
</dbReference>
<gene>
    <name evidence="3" type="ORF">CH341_12880</name>
</gene>
<evidence type="ECO:0008006" key="5">
    <source>
        <dbReference type="Google" id="ProtNLM"/>
    </source>
</evidence>
<dbReference type="Proteomes" id="UP000249130">
    <property type="component" value="Unassembled WGS sequence"/>
</dbReference>
<keyword evidence="4" id="KW-1185">Reference proteome</keyword>
<dbReference type="OrthoDB" id="8430112at2"/>